<evidence type="ECO:0000313" key="3">
    <source>
        <dbReference type="Proteomes" id="UP000016930"/>
    </source>
</evidence>
<reference evidence="2 3" key="1">
    <citation type="journal article" date="2012" name="Proc. Natl. Acad. Sci. U.S.A.">
        <title>Comparative genomics of Ceriporiopsis subvermispora and Phanerochaete chrysosporium provide insight into selective ligninolysis.</title>
        <authorList>
            <person name="Fernandez-Fueyo E."/>
            <person name="Ruiz-Duenas F.J."/>
            <person name="Ferreira P."/>
            <person name="Floudas D."/>
            <person name="Hibbett D.S."/>
            <person name="Canessa P."/>
            <person name="Larrondo L.F."/>
            <person name="James T.Y."/>
            <person name="Seelenfreund D."/>
            <person name="Lobos S."/>
            <person name="Polanco R."/>
            <person name="Tello M."/>
            <person name="Honda Y."/>
            <person name="Watanabe T."/>
            <person name="Watanabe T."/>
            <person name="Ryu J.S."/>
            <person name="Kubicek C.P."/>
            <person name="Schmoll M."/>
            <person name="Gaskell J."/>
            <person name="Hammel K.E."/>
            <person name="St John F.J."/>
            <person name="Vanden Wymelenberg A."/>
            <person name="Sabat G."/>
            <person name="Splinter BonDurant S."/>
            <person name="Syed K."/>
            <person name="Yadav J.S."/>
            <person name="Doddapaneni H."/>
            <person name="Subramanian V."/>
            <person name="Lavin J.L."/>
            <person name="Oguiza J.A."/>
            <person name="Perez G."/>
            <person name="Pisabarro A.G."/>
            <person name="Ramirez L."/>
            <person name="Santoyo F."/>
            <person name="Master E."/>
            <person name="Coutinho P.M."/>
            <person name="Henrissat B."/>
            <person name="Lombard V."/>
            <person name="Magnuson J.K."/>
            <person name="Kuees U."/>
            <person name="Hori C."/>
            <person name="Igarashi K."/>
            <person name="Samejima M."/>
            <person name="Held B.W."/>
            <person name="Barry K.W."/>
            <person name="LaButti K.M."/>
            <person name="Lapidus A."/>
            <person name="Lindquist E.A."/>
            <person name="Lucas S.M."/>
            <person name="Riley R."/>
            <person name="Salamov A.A."/>
            <person name="Hoffmeister D."/>
            <person name="Schwenk D."/>
            <person name="Hadar Y."/>
            <person name="Yarden O."/>
            <person name="de Vries R.P."/>
            <person name="Wiebenga A."/>
            <person name="Stenlid J."/>
            <person name="Eastwood D."/>
            <person name="Grigoriev I.V."/>
            <person name="Berka R.M."/>
            <person name="Blanchette R.A."/>
            <person name="Kersten P."/>
            <person name="Martinez A.T."/>
            <person name="Vicuna R."/>
            <person name="Cullen D."/>
        </authorList>
    </citation>
    <scope>NUCLEOTIDE SEQUENCE [LARGE SCALE GENOMIC DNA]</scope>
    <source>
        <strain evidence="2 3">B</strain>
    </source>
</reference>
<dbReference type="OrthoDB" id="3265815at2759"/>
<accession>M2RRV3</accession>
<name>M2RRV3_CERS8</name>
<feature type="region of interest" description="Disordered" evidence="1">
    <location>
        <begin position="15"/>
        <end position="54"/>
    </location>
</feature>
<dbReference type="AlphaFoldDB" id="M2RRV3"/>
<sequence>MDSLDWMDVLQIAPDTVEDEEKEFDGPGAEGTAVNGLPTPPPSDSGSPEDDTANDVTLSVSTAFHPESNLSASRPDVALLSSDGIFFYVHSYHVLAASSNNFASLLPASPGHIFNDHGPIIPVPESGDVLNVVAHTVYNMSCSHYTPSIDTLIASVHALHKYGMHPKSLITPSTPLFTLILAQAPLAPIHFYALAGAYDLKDLAVPVSSHLLGYRLSSLTDELAVLMGPIYLKRLFFLHLGRMDALRRLLLSPPHPHPPSAECNFTEQKRLTRAWALASAYLAWDARPDMSTSIMESALHSLCDCLRCTECKKSLNDRVHELVVQWSIVKRTV</sequence>
<organism evidence="2 3">
    <name type="scientific">Ceriporiopsis subvermispora (strain B)</name>
    <name type="common">White-rot fungus</name>
    <name type="synonym">Gelatoporia subvermispora</name>
    <dbReference type="NCBI Taxonomy" id="914234"/>
    <lineage>
        <taxon>Eukaryota</taxon>
        <taxon>Fungi</taxon>
        <taxon>Dikarya</taxon>
        <taxon>Basidiomycota</taxon>
        <taxon>Agaricomycotina</taxon>
        <taxon>Agaricomycetes</taxon>
        <taxon>Polyporales</taxon>
        <taxon>Gelatoporiaceae</taxon>
        <taxon>Gelatoporia</taxon>
    </lineage>
</organism>
<keyword evidence="3" id="KW-1185">Reference proteome</keyword>
<dbReference type="Proteomes" id="UP000016930">
    <property type="component" value="Unassembled WGS sequence"/>
</dbReference>
<dbReference type="EMBL" id="KB445791">
    <property type="protein sequence ID" value="EMD41631.1"/>
    <property type="molecule type" value="Genomic_DNA"/>
</dbReference>
<evidence type="ECO:0000256" key="1">
    <source>
        <dbReference type="SAM" id="MobiDB-lite"/>
    </source>
</evidence>
<dbReference type="STRING" id="914234.M2RRV3"/>
<evidence type="ECO:0008006" key="4">
    <source>
        <dbReference type="Google" id="ProtNLM"/>
    </source>
</evidence>
<evidence type="ECO:0000313" key="2">
    <source>
        <dbReference type="EMBL" id="EMD41631.1"/>
    </source>
</evidence>
<dbReference type="HOGENOM" id="CLU_051530_2_0_1"/>
<protein>
    <recommendedName>
        <fullName evidence="4">BTB domain-containing protein</fullName>
    </recommendedName>
</protein>
<gene>
    <name evidence="2" type="ORF">CERSUDRAFT_79264</name>
</gene>
<proteinExistence type="predicted"/>